<feature type="domain" description="PepSY" evidence="15">
    <location>
        <begin position="150"/>
        <end position="219"/>
    </location>
</feature>
<dbReference type="Proteomes" id="UP000226357">
    <property type="component" value="Unassembled WGS sequence"/>
</dbReference>
<keyword evidence="3 12" id="KW-0645">Protease</keyword>
<dbReference type="PRINTS" id="PR00730">
    <property type="entry name" value="THERMOLYSIN"/>
</dbReference>
<keyword evidence="9 12" id="KW-0482">Metalloprotease</keyword>
<comment type="caution">
    <text evidence="17">The sequence shown here is derived from an EMBL/GenBank/DDBJ whole genome shotgun (WGS) entry which is preliminary data.</text>
</comment>
<feature type="domain" description="Peptidase M4" evidence="13">
    <location>
        <begin position="234"/>
        <end position="389"/>
    </location>
</feature>
<dbReference type="InterPro" id="IPR023612">
    <property type="entry name" value="Peptidase_M4"/>
</dbReference>
<dbReference type="Gene3D" id="3.10.450.490">
    <property type="match status" value="1"/>
</dbReference>
<evidence type="ECO:0000313" key="18">
    <source>
        <dbReference type="Proteomes" id="UP000226357"/>
    </source>
</evidence>
<dbReference type="PANTHER" id="PTHR33794:SF1">
    <property type="entry name" value="BACILLOLYSIN"/>
    <property type="match status" value="1"/>
</dbReference>
<evidence type="ECO:0000259" key="15">
    <source>
        <dbReference type="Pfam" id="PF03413"/>
    </source>
</evidence>
<evidence type="ECO:0000259" key="14">
    <source>
        <dbReference type="Pfam" id="PF02868"/>
    </source>
</evidence>
<sequence>MKKKFVVPMILSASLLATPFASSSVSAVTQEEGAPPVHSVNYKPGKSKAVFVTGLKSKKQKEKNASNALTYLHENKDKFKMNNPKGNLKEKKVETDKLGMTHVRLQQSKNGVPVEGAEVIVHYDKEGSIQSVTGYYNNDIDSISLDTNVAITKEEALKIGKNAVAAPEVLEYDPKVELVIYPFHDTQYTAYKVNVNFLGEDPGNWFVYVDANTGKVIDQFNGLMHADELKASKGAGIGVKGAHRNLHISHSNTVKGNGTTFYLKDISHPELDGISTYDFKNQWRSSEVKLPGDLFAGRNASWKSEYDKPAVDAHYNSEKVYHYYKDEHGRNSIDGNGMEIKSTVHYGVDYNNAFWNGYQMTYGDGDGKFFIPLSASLDVAAHEMTHGVTTNSAGLLYRNESGALNEAFSDIFGALVDEDDWEVGEDAMAPDAIKDGRTSLRSLSQPDKYPVKDAYIPYGNGKGMYPKHMDEFYRLPIELDNGGVHINSSIINHAAYLTGEQIGKKKLGKIYYRALTTYLTPNSNFKDARKALIQSSVDIYGQGSAEAMATEDGLNKVGITE</sequence>
<keyword evidence="6 12" id="KW-0378">Hydrolase</keyword>
<comment type="function">
    <text evidence="12">Extracellular zinc metalloprotease.</text>
</comment>
<proteinExistence type="inferred from homology"/>
<dbReference type="Pfam" id="PF02868">
    <property type="entry name" value="Peptidase_M4_C"/>
    <property type="match status" value="1"/>
</dbReference>
<dbReference type="GO" id="GO:0005576">
    <property type="term" value="C:extracellular region"/>
    <property type="evidence" value="ECO:0007669"/>
    <property type="project" value="UniProtKB-SubCell"/>
</dbReference>
<dbReference type="PANTHER" id="PTHR33794">
    <property type="entry name" value="BACILLOLYSIN"/>
    <property type="match status" value="1"/>
</dbReference>
<dbReference type="SUPFAM" id="SSF55486">
    <property type="entry name" value="Metalloproteases ('zincins'), catalytic domain"/>
    <property type="match status" value="1"/>
</dbReference>
<dbReference type="GO" id="GO:0006508">
    <property type="term" value="P:proteolysis"/>
    <property type="evidence" value="ECO:0007669"/>
    <property type="project" value="UniProtKB-KW"/>
</dbReference>
<comment type="similarity">
    <text evidence="2 12">Belongs to the peptidase M4 family.</text>
</comment>
<dbReference type="AlphaFoldDB" id="A0AA44TEI9"/>
<dbReference type="Pfam" id="PF07504">
    <property type="entry name" value="FTP"/>
    <property type="match status" value="1"/>
</dbReference>
<evidence type="ECO:0000256" key="11">
    <source>
        <dbReference type="PIRSR" id="PIRSR623612-1"/>
    </source>
</evidence>
<name>A0AA44TEI9_BACCE</name>
<dbReference type="InterPro" id="IPR011096">
    <property type="entry name" value="FTP_domain"/>
</dbReference>
<dbReference type="Gene3D" id="1.10.390.10">
    <property type="entry name" value="Neutral Protease Domain 2"/>
    <property type="match status" value="1"/>
</dbReference>
<comment type="subcellular location">
    <subcellularLocation>
        <location evidence="12">Secreted</location>
    </subcellularLocation>
</comment>
<evidence type="ECO:0000256" key="9">
    <source>
        <dbReference type="ARBA" id="ARBA00023049"/>
    </source>
</evidence>
<dbReference type="Gene3D" id="3.10.450.40">
    <property type="match status" value="1"/>
</dbReference>
<keyword evidence="4" id="KW-0479">Metal-binding</keyword>
<evidence type="ECO:0000256" key="12">
    <source>
        <dbReference type="RuleBase" id="RU366073"/>
    </source>
</evidence>
<evidence type="ECO:0000256" key="8">
    <source>
        <dbReference type="ARBA" id="ARBA00022837"/>
    </source>
</evidence>
<feature type="chain" id="PRO_5041489077" description="Neutral metalloproteinase" evidence="12">
    <location>
        <begin position="28"/>
        <end position="561"/>
    </location>
</feature>
<dbReference type="CDD" id="cd09597">
    <property type="entry name" value="M4_TLP"/>
    <property type="match status" value="1"/>
</dbReference>
<evidence type="ECO:0000256" key="6">
    <source>
        <dbReference type="ARBA" id="ARBA00022801"/>
    </source>
</evidence>
<evidence type="ECO:0000256" key="3">
    <source>
        <dbReference type="ARBA" id="ARBA00022670"/>
    </source>
</evidence>
<accession>A0AA44TEI9</accession>
<evidence type="ECO:0000259" key="16">
    <source>
        <dbReference type="Pfam" id="PF07504"/>
    </source>
</evidence>
<keyword evidence="10" id="KW-0865">Zymogen</keyword>
<dbReference type="EMBL" id="NVBO01000091">
    <property type="protein sequence ID" value="PFS01259.1"/>
    <property type="molecule type" value="Genomic_DNA"/>
</dbReference>
<feature type="signal peptide" evidence="12">
    <location>
        <begin position="1"/>
        <end position="27"/>
    </location>
</feature>
<feature type="active site" description="Proton donor" evidence="11">
    <location>
        <position position="485"/>
    </location>
</feature>
<gene>
    <name evidence="17" type="ORF">COK38_12090</name>
</gene>
<dbReference type="EC" id="3.4.24.-" evidence="12"/>
<evidence type="ECO:0000256" key="2">
    <source>
        <dbReference type="ARBA" id="ARBA00009388"/>
    </source>
</evidence>
<keyword evidence="7 12" id="KW-0862">Zinc</keyword>
<keyword evidence="8" id="KW-0106">Calcium</keyword>
<evidence type="ECO:0000256" key="10">
    <source>
        <dbReference type="ARBA" id="ARBA00023145"/>
    </source>
</evidence>
<comment type="cofactor">
    <cofactor evidence="1 12">
        <name>Zn(2+)</name>
        <dbReference type="ChEBI" id="CHEBI:29105"/>
    </cofactor>
</comment>
<keyword evidence="12" id="KW-0964">Secreted</keyword>
<reference evidence="17 18" key="1">
    <citation type="submission" date="2017-09" db="EMBL/GenBank/DDBJ databases">
        <title>Large-scale bioinformatics analysis of Bacillus genomes uncovers conserved roles of natural products in bacterial physiology.</title>
        <authorList>
            <consortium name="Agbiome Team Llc"/>
            <person name="Bleich R.M."/>
            <person name="Grubbs K.J."/>
            <person name="Santa Maria K.C."/>
            <person name="Allen S.E."/>
            <person name="Farag S."/>
            <person name="Shank E.A."/>
            <person name="Bowers A."/>
        </authorList>
    </citation>
    <scope>NUCLEOTIDE SEQUENCE [LARGE SCALE GENOMIC DNA]</scope>
    <source>
        <strain evidence="17 18">AFS067272</strain>
    </source>
</reference>
<evidence type="ECO:0000256" key="7">
    <source>
        <dbReference type="ARBA" id="ARBA00022833"/>
    </source>
</evidence>
<dbReference type="GO" id="GO:0046872">
    <property type="term" value="F:metal ion binding"/>
    <property type="evidence" value="ECO:0007669"/>
    <property type="project" value="UniProtKB-UniRule"/>
</dbReference>
<dbReference type="InterPro" id="IPR050728">
    <property type="entry name" value="Zinc_Metalloprotease_M4"/>
</dbReference>
<evidence type="ECO:0000313" key="17">
    <source>
        <dbReference type="EMBL" id="PFS01259.1"/>
    </source>
</evidence>
<evidence type="ECO:0000259" key="13">
    <source>
        <dbReference type="Pfam" id="PF01447"/>
    </source>
</evidence>
<feature type="active site" evidence="11">
    <location>
        <position position="383"/>
    </location>
</feature>
<organism evidence="17 18">
    <name type="scientific">Bacillus cereus</name>
    <dbReference type="NCBI Taxonomy" id="1396"/>
    <lineage>
        <taxon>Bacteria</taxon>
        <taxon>Bacillati</taxon>
        <taxon>Bacillota</taxon>
        <taxon>Bacilli</taxon>
        <taxon>Bacillales</taxon>
        <taxon>Bacillaceae</taxon>
        <taxon>Bacillus</taxon>
        <taxon>Bacillus cereus group</taxon>
    </lineage>
</organism>
<dbReference type="InterPro" id="IPR025711">
    <property type="entry name" value="PepSY"/>
</dbReference>
<evidence type="ECO:0000256" key="5">
    <source>
        <dbReference type="ARBA" id="ARBA00022729"/>
    </source>
</evidence>
<dbReference type="InterPro" id="IPR027268">
    <property type="entry name" value="Peptidase_M4/M1_CTD_sf"/>
</dbReference>
<feature type="domain" description="Peptidase M4 C-terminal" evidence="14">
    <location>
        <begin position="393"/>
        <end position="559"/>
    </location>
</feature>
<dbReference type="Gene3D" id="3.10.170.10">
    <property type="match status" value="1"/>
</dbReference>
<protein>
    <recommendedName>
        <fullName evidence="12">Neutral metalloproteinase</fullName>
        <ecNumber evidence="12">3.4.24.-</ecNumber>
    </recommendedName>
</protein>
<dbReference type="Pfam" id="PF03413">
    <property type="entry name" value="PepSY"/>
    <property type="match status" value="1"/>
</dbReference>
<dbReference type="InterPro" id="IPR013856">
    <property type="entry name" value="Peptidase_M4_domain"/>
</dbReference>
<dbReference type="Pfam" id="PF01447">
    <property type="entry name" value="Peptidase_M4"/>
    <property type="match status" value="1"/>
</dbReference>
<dbReference type="InterPro" id="IPR001570">
    <property type="entry name" value="Peptidase_M4_C_domain"/>
</dbReference>
<dbReference type="GO" id="GO:0004222">
    <property type="term" value="F:metalloendopeptidase activity"/>
    <property type="evidence" value="ECO:0007669"/>
    <property type="project" value="UniProtKB-UniRule"/>
</dbReference>
<evidence type="ECO:0000256" key="4">
    <source>
        <dbReference type="ARBA" id="ARBA00022723"/>
    </source>
</evidence>
<evidence type="ECO:0000256" key="1">
    <source>
        <dbReference type="ARBA" id="ARBA00001947"/>
    </source>
</evidence>
<keyword evidence="5 12" id="KW-0732">Signal</keyword>
<feature type="domain" description="FTP" evidence="16">
    <location>
        <begin position="87"/>
        <end position="134"/>
    </location>
</feature>